<reference evidence="3 4" key="1">
    <citation type="submission" date="2021-03" db="EMBL/GenBank/DDBJ databases">
        <title>Sequencing the genomes of 1000 actinobacteria strains.</title>
        <authorList>
            <person name="Klenk H.-P."/>
        </authorList>
    </citation>
    <scope>NUCLEOTIDE SEQUENCE [LARGE SCALE GENOMIC DNA]</scope>
    <source>
        <strain evidence="3 4">DSM 12936</strain>
    </source>
</reference>
<keyword evidence="1" id="KW-0812">Transmembrane</keyword>
<dbReference type="PANTHER" id="PTHR36834:SF1">
    <property type="entry name" value="INTEGRAL MEMBRANE PROTEIN"/>
    <property type="match status" value="1"/>
</dbReference>
<comment type="caution">
    <text evidence="3">The sequence shown here is derived from an EMBL/GenBank/DDBJ whole genome shotgun (WGS) entry which is preliminary data.</text>
</comment>
<feature type="transmembrane region" description="Helical" evidence="1">
    <location>
        <begin position="106"/>
        <end position="124"/>
    </location>
</feature>
<evidence type="ECO:0000313" key="4">
    <source>
        <dbReference type="Proteomes" id="UP000758168"/>
    </source>
</evidence>
<sequence>MGGWSWQFGFSVAAGLVLFALLLVPVLVVQQRRYGRLSALRVLVVSAACVYAVALVAYTLLPLPDPATVCAAEGGRGPQLVPFAFVGDILRETAGLDLAATLASRATLQVVFNVVLFVPFGLLVRRAVGGVGRTTLLGLATSLLVEVTQGTALFGLYPCPYRLADVDDLIANTTGALLGALLARRVLAWLPAAEDLGRDRLRPRPVTARRRWLGMVVDGVVFTGVAATLRLLAAVVAQLTGWSLPAGTDDVARALPALVAGVVTFGPALTARAASLGQRAVWLQPVWPHPVGPGRRLLRTGVVGGAWTLTTAARDVSQGAGPLALVGGLATLVVVVAVVSVLTTRGHRGLSGALSGAAVVDSRAQEAGGSIR</sequence>
<dbReference type="InterPro" id="IPR006976">
    <property type="entry name" value="VanZ-like"/>
</dbReference>
<dbReference type="RefSeq" id="WP_210053166.1">
    <property type="nucleotide sequence ID" value="NZ_BAAAMH010000021.1"/>
</dbReference>
<gene>
    <name evidence="3" type="ORF">JOF54_000791</name>
</gene>
<keyword evidence="1" id="KW-0472">Membrane</keyword>
<dbReference type="Pfam" id="PF04892">
    <property type="entry name" value="VanZ"/>
    <property type="match status" value="1"/>
</dbReference>
<dbReference type="InterPro" id="IPR053150">
    <property type="entry name" value="Teicoplanin_resist-assoc"/>
</dbReference>
<feature type="transmembrane region" description="Helical" evidence="1">
    <location>
        <begin position="6"/>
        <end position="28"/>
    </location>
</feature>
<keyword evidence="4" id="KW-1185">Reference proteome</keyword>
<dbReference type="PANTHER" id="PTHR36834">
    <property type="entry name" value="MEMBRANE PROTEIN-RELATED"/>
    <property type="match status" value="1"/>
</dbReference>
<organism evidence="3 4">
    <name type="scientific">Microlunatus capsulatus</name>
    <dbReference type="NCBI Taxonomy" id="99117"/>
    <lineage>
        <taxon>Bacteria</taxon>
        <taxon>Bacillati</taxon>
        <taxon>Actinomycetota</taxon>
        <taxon>Actinomycetes</taxon>
        <taxon>Propionibacteriales</taxon>
        <taxon>Propionibacteriaceae</taxon>
        <taxon>Microlunatus</taxon>
    </lineage>
</organism>
<accession>A0ABS4Z494</accession>
<proteinExistence type="predicted"/>
<feature type="transmembrane region" description="Helical" evidence="1">
    <location>
        <begin position="212"/>
        <end position="237"/>
    </location>
</feature>
<dbReference type="EMBL" id="JAGIOB010000001">
    <property type="protein sequence ID" value="MBP2415869.1"/>
    <property type="molecule type" value="Genomic_DNA"/>
</dbReference>
<name>A0ABS4Z494_9ACTN</name>
<feature type="transmembrane region" description="Helical" evidence="1">
    <location>
        <begin position="323"/>
        <end position="342"/>
    </location>
</feature>
<feature type="domain" description="VanZ-like" evidence="2">
    <location>
        <begin position="49"/>
        <end position="184"/>
    </location>
</feature>
<evidence type="ECO:0000313" key="3">
    <source>
        <dbReference type="EMBL" id="MBP2415869.1"/>
    </source>
</evidence>
<feature type="transmembrane region" description="Helical" evidence="1">
    <location>
        <begin position="40"/>
        <end position="61"/>
    </location>
</feature>
<evidence type="ECO:0000256" key="1">
    <source>
        <dbReference type="SAM" id="Phobius"/>
    </source>
</evidence>
<protein>
    <submittedName>
        <fullName evidence="3">Glycopeptide antibiotics resistance protein</fullName>
    </submittedName>
</protein>
<dbReference type="Proteomes" id="UP000758168">
    <property type="component" value="Unassembled WGS sequence"/>
</dbReference>
<keyword evidence="1" id="KW-1133">Transmembrane helix</keyword>
<evidence type="ECO:0000259" key="2">
    <source>
        <dbReference type="Pfam" id="PF04892"/>
    </source>
</evidence>